<dbReference type="EMBL" id="CM045766">
    <property type="protein sequence ID" value="KAI8004151.1"/>
    <property type="molecule type" value="Genomic_DNA"/>
</dbReference>
<accession>A0ACC0GX80</accession>
<proteinExistence type="predicted"/>
<evidence type="ECO:0000313" key="2">
    <source>
        <dbReference type="Proteomes" id="UP001060215"/>
    </source>
</evidence>
<reference evidence="1 2" key="1">
    <citation type="journal article" date="2022" name="Plant J.">
        <title>Chromosome-level genome of Camellia lanceoleosa provides a valuable resource for understanding genome evolution and self-incompatibility.</title>
        <authorList>
            <person name="Gong W."/>
            <person name="Xiao S."/>
            <person name="Wang L."/>
            <person name="Liao Z."/>
            <person name="Chang Y."/>
            <person name="Mo W."/>
            <person name="Hu G."/>
            <person name="Li W."/>
            <person name="Zhao G."/>
            <person name="Zhu H."/>
            <person name="Hu X."/>
            <person name="Ji K."/>
            <person name="Xiang X."/>
            <person name="Song Q."/>
            <person name="Yuan D."/>
            <person name="Jin S."/>
            <person name="Zhang L."/>
        </authorList>
    </citation>
    <scope>NUCLEOTIDE SEQUENCE [LARGE SCALE GENOMIC DNA]</scope>
    <source>
        <strain evidence="1">SQ_2022a</strain>
    </source>
</reference>
<comment type="caution">
    <text evidence="1">The sequence shown here is derived from an EMBL/GenBank/DDBJ whole genome shotgun (WGS) entry which is preliminary data.</text>
</comment>
<keyword evidence="2" id="KW-1185">Reference proteome</keyword>
<gene>
    <name evidence="1" type="ORF">LOK49_LG08G02714</name>
</gene>
<protein>
    <submittedName>
        <fullName evidence="1">Uncharacterized protein</fullName>
    </submittedName>
</protein>
<evidence type="ECO:0000313" key="1">
    <source>
        <dbReference type="EMBL" id="KAI8004151.1"/>
    </source>
</evidence>
<name>A0ACC0GX80_9ERIC</name>
<organism evidence="1 2">
    <name type="scientific">Camellia lanceoleosa</name>
    <dbReference type="NCBI Taxonomy" id="1840588"/>
    <lineage>
        <taxon>Eukaryota</taxon>
        <taxon>Viridiplantae</taxon>
        <taxon>Streptophyta</taxon>
        <taxon>Embryophyta</taxon>
        <taxon>Tracheophyta</taxon>
        <taxon>Spermatophyta</taxon>
        <taxon>Magnoliopsida</taxon>
        <taxon>eudicotyledons</taxon>
        <taxon>Gunneridae</taxon>
        <taxon>Pentapetalae</taxon>
        <taxon>asterids</taxon>
        <taxon>Ericales</taxon>
        <taxon>Theaceae</taxon>
        <taxon>Camellia</taxon>
    </lineage>
</organism>
<sequence length="112" mass="12530">MHVELFLCLRILFVKFTIHSTHRKVFHHSSDALHISSTISSHRSPPSMPPRSMIGTCKFVRQELGVSGGSLDGPMKILWILTTLASSSPLTPDSDSSKAFALLWDHIRICFQ</sequence>
<dbReference type="Proteomes" id="UP001060215">
    <property type="component" value="Chromosome 9"/>
</dbReference>